<gene>
    <name evidence="8" type="primary">LOC106746586</name>
</gene>
<reference evidence="8" key="1">
    <citation type="submission" date="2025-08" db="UniProtKB">
        <authorList>
            <consortium name="RefSeq"/>
        </authorList>
    </citation>
    <scope>IDENTIFICATION</scope>
</reference>
<evidence type="ECO:0000256" key="4">
    <source>
        <dbReference type="ARBA" id="ARBA00022679"/>
    </source>
</evidence>
<evidence type="ECO:0000256" key="5">
    <source>
        <dbReference type="ARBA" id="ARBA00023136"/>
    </source>
</evidence>
<evidence type="ECO:0000313" key="7">
    <source>
        <dbReference type="Proteomes" id="UP000515204"/>
    </source>
</evidence>
<accession>A0A6P3XLG4</accession>
<dbReference type="EC" id="2.4.1.-" evidence="6"/>
<dbReference type="Pfam" id="PF01697">
    <property type="entry name" value="Glyco_transf_92"/>
    <property type="match status" value="1"/>
</dbReference>
<evidence type="ECO:0000256" key="2">
    <source>
        <dbReference type="ARBA" id="ARBA00007647"/>
    </source>
</evidence>
<dbReference type="RefSeq" id="XP_014478814.1">
    <property type="nucleotide sequence ID" value="XM_014623328.1"/>
</dbReference>
<evidence type="ECO:0000256" key="1">
    <source>
        <dbReference type="ARBA" id="ARBA00004370"/>
    </source>
</evidence>
<name>A0A6P3XLG4_DINQU</name>
<proteinExistence type="inferred from homology"/>
<keyword evidence="4 6" id="KW-0808">Transferase</keyword>
<dbReference type="AlphaFoldDB" id="A0A6P3XLG4"/>
<protein>
    <recommendedName>
        <fullName evidence="6">Glycosyltransferase family 92 protein</fullName>
        <ecNumber evidence="6">2.4.1.-</ecNumber>
    </recommendedName>
</protein>
<keyword evidence="5" id="KW-0472">Membrane</keyword>
<comment type="subcellular location">
    <subcellularLocation>
        <location evidence="1">Membrane</location>
    </subcellularLocation>
</comment>
<keyword evidence="7" id="KW-1185">Reference proteome</keyword>
<keyword evidence="3 6" id="KW-0328">Glycosyltransferase</keyword>
<comment type="similarity">
    <text evidence="2 6">Belongs to the glycosyltransferase 92 family.</text>
</comment>
<organism evidence="7 8">
    <name type="scientific">Dinoponera quadriceps</name>
    <name type="common">South American ant</name>
    <dbReference type="NCBI Taxonomy" id="609295"/>
    <lineage>
        <taxon>Eukaryota</taxon>
        <taxon>Metazoa</taxon>
        <taxon>Ecdysozoa</taxon>
        <taxon>Arthropoda</taxon>
        <taxon>Hexapoda</taxon>
        <taxon>Insecta</taxon>
        <taxon>Pterygota</taxon>
        <taxon>Neoptera</taxon>
        <taxon>Endopterygota</taxon>
        <taxon>Hymenoptera</taxon>
        <taxon>Apocrita</taxon>
        <taxon>Aculeata</taxon>
        <taxon>Formicoidea</taxon>
        <taxon>Formicidae</taxon>
        <taxon>Ponerinae</taxon>
        <taxon>Ponerini</taxon>
        <taxon>Dinoponera</taxon>
    </lineage>
</organism>
<dbReference type="OrthoDB" id="6433308at2759"/>
<evidence type="ECO:0000313" key="8">
    <source>
        <dbReference type="RefSeq" id="XP_014478814.1"/>
    </source>
</evidence>
<sequence length="445" mass="51863">MKKYYQAALVVTAVTSLICLLVYRHQYYKLRYVLEVFNYFGKYEPRGANGSCVNFDSTLTAFNSKFDEPIPSWQRLENDLYVYSAYSIDYRTRKEIRAIGVGNITSVFNMQCLVFFESESKPILGNFNFVPISKYYTSNYYSVQNFMYKGYHFVCGYSGNETATGITFVTKSNRYLNYAPIIPIKTLPQNLDDNSRTSVCVMQSSVKSMLPNTIDMMGFVSFHALVGMNNFIVYDNGIPNRFNSRLKRMANDPSSFQKFTYTVVPWNFPFTEIDETIAREIAVADCLYRSYNNVAYSVVLSWNEYVVPRYHRTTVDLIADIRRTESASDRYGLKSKFFCTQQSDNKKHVNSTLTLFKKTKTGIASKDHFVYIYHPHEMLHAELQGRREIRTTQIGQNLISVNQYKHCDGNMKVVEDSTVFRFVEDLQNSWIFKKYREFDMPYVKV</sequence>
<dbReference type="GO" id="GO:0016757">
    <property type="term" value="F:glycosyltransferase activity"/>
    <property type="evidence" value="ECO:0007669"/>
    <property type="project" value="UniProtKB-UniRule"/>
</dbReference>
<dbReference type="GO" id="GO:0016020">
    <property type="term" value="C:membrane"/>
    <property type="evidence" value="ECO:0007669"/>
    <property type="project" value="UniProtKB-SubCell"/>
</dbReference>
<dbReference type="KEGG" id="dqu:106746586"/>
<evidence type="ECO:0000256" key="3">
    <source>
        <dbReference type="ARBA" id="ARBA00022676"/>
    </source>
</evidence>
<dbReference type="Proteomes" id="UP000515204">
    <property type="component" value="Unplaced"/>
</dbReference>
<evidence type="ECO:0000256" key="6">
    <source>
        <dbReference type="RuleBase" id="RU366017"/>
    </source>
</evidence>
<dbReference type="InterPro" id="IPR008166">
    <property type="entry name" value="Glyco_transf_92"/>
</dbReference>
<dbReference type="GeneID" id="106746586"/>